<sequence>MVLLQTNTQLGCTCMHMHLARDQTLQTHDKDISVCISVHTSAQASESRPVSSPVEKLVLKKLQTRLNDTKACQYDNCFYVTIPLATPVLRADFARRGPPPQNE</sequence>
<proteinExistence type="predicted"/>
<dbReference type="EMBL" id="HBJA01087584">
    <property type="protein sequence ID" value="CAE0819350.1"/>
    <property type="molecule type" value="Transcribed_RNA"/>
</dbReference>
<evidence type="ECO:0000313" key="1">
    <source>
        <dbReference type="EMBL" id="CAE0819350.1"/>
    </source>
</evidence>
<reference evidence="1" key="1">
    <citation type="submission" date="2021-01" db="EMBL/GenBank/DDBJ databases">
        <authorList>
            <person name="Corre E."/>
            <person name="Pelletier E."/>
            <person name="Niang G."/>
            <person name="Scheremetjew M."/>
            <person name="Finn R."/>
            <person name="Kale V."/>
            <person name="Holt S."/>
            <person name="Cochrane G."/>
            <person name="Meng A."/>
            <person name="Brown T."/>
            <person name="Cohen L."/>
        </authorList>
    </citation>
    <scope>NUCLEOTIDE SEQUENCE</scope>
    <source>
        <strain evidence="1">CCMP1594</strain>
    </source>
</reference>
<dbReference type="AlphaFoldDB" id="A0A7S4FYK8"/>
<organism evidence="1">
    <name type="scientific">Eutreptiella gymnastica</name>
    <dbReference type="NCBI Taxonomy" id="73025"/>
    <lineage>
        <taxon>Eukaryota</taxon>
        <taxon>Discoba</taxon>
        <taxon>Euglenozoa</taxon>
        <taxon>Euglenida</taxon>
        <taxon>Spirocuta</taxon>
        <taxon>Euglenophyceae</taxon>
        <taxon>Eutreptiales</taxon>
        <taxon>Eutreptiaceae</taxon>
        <taxon>Eutreptiella</taxon>
    </lineage>
</organism>
<name>A0A7S4FYK8_9EUGL</name>
<gene>
    <name evidence="1" type="ORF">EGYM00163_LOCUS30519</name>
</gene>
<accession>A0A7S4FYK8</accession>
<protein>
    <submittedName>
        <fullName evidence="1">Uncharacterized protein</fullName>
    </submittedName>
</protein>